<evidence type="ECO:0000259" key="1">
    <source>
        <dbReference type="Pfam" id="PF14280"/>
    </source>
</evidence>
<dbReference type="RefSeq" id="WP_226724193.1">
    <property type="nucleotide sequence ID" value="NZ_JAJAUY010000001.1"/>
</dbReference>
<feature type="domain" description="DUF4365" evidence="1">
    <location>
        <begin position="25"/>
        <end position="175"/>
    </location>
</feature>
<dbReference type="EMBL" id="JAJAUY010000001">
    <property type="protein sequence ID" value="MCB5177787.1"/>
    <property type="molecule type" value="Genomic_DNA"/>
</dbReference>
<evidence type="ECO:0000313" key="2">
    <source>
        <dbReference type="EMBL" id="MCB5177787.1"/>
    </source>
</evidence>
<reference evidence="2 3" key="1">
    <citation type="submission" date="2021-10" db="EMBL/GenBank/DDBJ databases">
        <title>Streptomyces sp. strain SMC 277, a novel streptomycete isolated from soil.</title>
        <authorList>
            <person name="Chanama M."/>
        </authorList>
    </citation>
    <scope>NUCLEOTIDE SEQUENCE [LARGE SCALE GENOMIC DNA]</scope>
    <source>
        <strain evidence="2 3">SMC 277</strain>
    </source>
</reference>
<dbReference type="Pfam" id="PF14280">
    <property type="entry name" value="DUF4365"/>
    <property type="match status" value="1"/>
</dbReference>
<proteinExistence type="predicted"/>
<sequence>MDTDGKPRKRNIEAVDDRTVTTMMEQLQVGYVSTVAATAGCSVEVVGKDVFGVDVQFIRPGRNHLEQESLLFAQLKCTTLVVPDRDEKSFRYRFSKREYFEGLSVVRSYPKKILIVMTVPLVQREWTEVLRGGLLVKRECYWTHLAGATSELVKPTIDIPTENVFDAQALVDILDRQDRGESLAG</sequence>
<comment type="caution">
    <text evidence="2">The sequence shown here is derived from an EMBL/GenBank/DDBJ whole genome shotgun (WGS) entry which is preliminary data.</text>
</comment>
<keyword evidence="3" id="KW-1185">Reference proteome</keyword>
<dbReference type="Proteomes" id="UP001199054">
    <property type="component" value="Unassembled WGS sequence"/>
</dbReference>
<name>A0ABS8AZK1_9ACTN</name>
<protein>
    <submittedName>
        <fullName evidence="2">DUF4365 domain-containing protein</fullName>
    </submittedName>
</protein>
<dbReference type="InterPro" id="IPR025375">
    <property type="entry name" value="DUF4365"/>
</dbReference>
<organism evidence="2 3">
    <name type="scientific">Streptomyces antimicrobicus</name>
    <dbReference type="NCBI Taxonomy" id="2883108"/>
    <lineage>
        <taxon>Bacteria</taxon>
        <taxon>Bacillati</taxon>
        <taxon>Actinomycetota</taxon>
        <taxon>Actinomycetes</taxon>
        <taxon>Kitasatosporales</taxon>
        <taxon>Streptomycetaceae</taxon>
        <taxon>Streptomyces</taxon>
    </lineage>
</organism>
<accession>A0ABS8AZK1</accession>
<evidence type="ECO:0000313" key="3">
    <source>
        <dbReference type="Proteomes" id="UP001199054"/>
    </source>
</evidence>
<gene>
    <name evidence="2" type="ORF">LG632_00045</name>
</gene>